<keyword evidence="7" id="KW-0732">Signal</keyword>
<dbReference type="GO" id="GO:0008270">
    <property type="term" value="F:zinc ion binding"/>
    <property type="evidence" value="ECO:0007669"/>
    <property type="project" value="InterPro"/>
</dbReference>
<proteinExistence type="inferred from homology"/>
<evidence type="ECO:0000313" key="9">
    <source>
        <dbReference type="EMBL" id="NDV35025.1"/>
    </source>
</evidence>
<dbReference type="SUPFAM" id="SSF51069">
    <property type="entry name" value="Carbonic anhydrase"/>
    <property type="match status" value="1"/>
</dbReference>
<dbReference type="InterPro" id="IPR023561">
    <property type="entry name" value="Carbonic_anhydrase_a-class"/>
</dbReference>
<dbReference type="SMART" id="SM01057">
    <property type="entry name" value="Carb_anhydrase"/>
    <property type="match status" value="1"/>
</dbReference>
<reference evidence="9" key="1">
    <citation type="journal article" date="2020" name="J. Eukaryot. Microbiol.">
        <title>De novo Sequencing, Assembly and Annotation of the Transcriptome for the Free-Living Testate Amoeba Arcella intermedia.</title>
        <authorList>
            <person name="Ribeiro G.M."/>
            <person name="Porfirio-Sousa A.L."/>
            <person name="Maurer-Alcala X.X."/>
            <person name="Katz L.A."/>
            <person name="Lahr D.J.G."/>
        </authorList>
    </citation>
    <scope>NUCLEOTIDE SEQUENCE</scope>
</reference>
<evidence type="ECO:0000256" key="6">
    <source>
        <dbReference type="ARBA" id="ARBA00048348"/>
    </source>
</evidence>
<dbReference type="EMBL" id="GIBP01006056">
    <property type="protein sequence ID" value="NDV35025.1"/>
    <property type="molecule type" value="Transcribed_RNA"/>
</dbReference>
<keyword evidence="5" id="KW-0456">Lyase</keyword>
<dbReference type="PANTHER" id="PTHR18952:SF265">
    <property type="entry name" value="CARBONIC ANHYDRASE"/>
    <property type="match status" value="1"/>
</dbReference>
<protein>
    <recommendedName>
        <fullName evidence="2">carbonic anhydrase</fullName>
        <ecNumber evidence="2">4.2.1.1</ecNumber>
    </recommendedName>
</protein>
<evidence type="ECO:0000256" key="2">
    <source>
        <dbReference type="ARBA" id="ARBA00012925"/>
    </source>
</evidence>
<evidence type="ECO:0000256" key="7">
    <source>
        <dbReference type="SAM" id="SignalP"/>
    </source>
</evidence>
<dbReference type="PROSITE" id="PS51144">
    <property type="entry name" value="ALPHA_CA_2"/>
    <property type="match status" value="1"/>
</dbReference>
<accession>A0A6B2LDI4</accession>
<evidence type="ECO:0000256" key="4">
    <source>
        <dbReference type="ARBA" id="ARBA00022833"/>
    </source>
</evidence>
<dbReference type="PANTHER" id="PTHR18952">
    <property type="entry name" value="CARBONIC ANHYDRASE"/>
    <property type="match status" value="1"/>
</dbReference>
<dbReference type="GO" id="GO:0004089">
    <property type="term" value="F:carbonate dehydratase activity"/>
    <property type="evidence" value="ECO:0007669"/>
    <property type="project" value="UniProtKB-EC"/>
</dbReference>
<name>A0A6B2LDI4_9EUKA</name>
<feature type="domain" description="Alpha-carbonic anhydrase" evidence="8">
    <location>
        <begin position="21"/>
        <end position="258"/>
    </location>
</feature>
<organism evidence="9">
    <name type="scientific">Arcella intermedia</name>
    <dbReference type="NCBI Taxonomy" id="1963864"/>
    <lineage>
        <taxon>Eukaryota</taxon>
        <taxon>Amoebozoa</taxon>
        <taxon>Tubulinea</taxon>
        <taxon>Elardia</taxon>
        <taxon>Arcellinida</taxon>
        <taxon>Sphaerothecina</taxon>
        <taxon>Arcellidae</taxon>
        <taxon>Arcella</taxon>
    </lineage>
</organism>
<feature type="signal peptide" evidence="7">
    <location>
        <begin position="1"/>
        <end position="16"/>
    </location>
</feature>
<dbReference type="CDD" id="cd03124">
    <property type="entry name" value="alpha_CA_prokaryotic_like"/>
    <property type="match status" value="1"/>
</dbReference>
<evidence type="ECO:0000256" key="3">
    <source>
        <dbReference type="ARBA" id="ARBA00022723"/>
    </source>
</evidence>
<dbReference type="InterPro" id="IPR041891">
    <property type="entry name" value="Alpha_CA_prokaryot-like"/>
</dbReference>
<evidence type="ECO:0000256" key="1">
    <source>
        <dbReference type="ARBA" id="ARBA00010718"/>
    </source>
</evidence>
<evidence type="ECO:0000256" key="5">
    <source>
        <dbReference type="ARBA" id="ARBA00023239"/>
    </source>
</evidence>
<sequence length="274" mass="29804">MIGLVVLLSVLLGVQCQPCDGLWNYNNPNVDWPLLSCAQTCSGQVQSPVNIDSYVASSSLSALTFTGYGEAEVELENLGYTIEVLNFPSTYTASFVPGYNLAQFHFHTPAENTFSGVKDPVTMHCVHKNKANGGIKVVTILFEKVESPDNAFLEPLVQALPLIPKKGNITTLTFAGLQDILDERHLAGHDSYVNFAGSLTTPPCTEGVDWYVFIETMKISTRQYNAFFNLEGLDSRPTQRNLTNVAAYIAKQSSATSNAVGLCVLLLAFLVALI</sequence>
<keyword evidence="4" id="KW-0862">Zinc</keyword>
<dbReference type="InterPro" id="IPR001148">
    <property type="entry name" value="CA_dom"/>
</dbReference>
<comment type="similarity">
    <text evidence="1">Belongs to the alpha-carbonic anhydrase family.</text>
</comment>
<comment type="catalytic activity">
    <reaction evidence="6">
        <text>hydrogencarbonate + H(+) = CO2 + H2O</text>
        <dbReference type="Rhea" id="RHEA:10748"/>
        <dbReference type="ChEBI" id="CHEBI:15377"/>
        <dbReference type="ChEBI" id="CHEBI:15378"/>
        <dbReference type="ChEBI" id="CHEBI:16526"/>
        <dbReference type="ChEBI" id="CHEBI:17544"/>
        <dbReference type="EC" id="4.2.1.1"/>
    </reaction>
</comment>
<dbReference type="InterPro" id="IPR036398">
    <property type="entry name" value="CA_dom_sf"/>
</dbReference>
<evidence type="ECO:0000259" key="8">
    <source>
        <dbReference type="PROSITE" id="PS51144"/>
    </source>
</evidence>
<feature type="chain" id="PRO_5025509830" description="carbonic anhydrase" evidence="7">
    <location>
        <begin position="17"/>
        <end position="274"/>
    </location>
</feature>
<keyword evidence="3" id="KW-0479">Metal-binding</keyword>
<dbReference type="Pfam" id="PF00194">
    <property type="entry name" value="Carb_anhydrase"/>
    <property type="match status" value="1"/>
</dbReference>
<dbReference type="Gene3D" id="3.10.200.10">
    <property type="entry name" value="Alpha carbonic anhydrase"/>
    <property type="match status" value="1"/>
</dbReference>
<dbReference type="AlphaFoldDB" id="A0A6B2LDI4"/>
<dbReference type="EC" id="4.2.1.1" evidence="2"/>